<gene>
    <name evidence="1" type="ORF">TH5_21635</name>
</gene>
<proteinExistence type="predicted"/>
<name>A0A367UAN7_9PROT</name>
<dbReference type="EMBL" id="JPWA01000037">
    <property type="protein sequence ID" value="RCK04092.1"/>
    <property type="molecule type" value="Genomic_DNA"/>
</dbReference>
<accession>A0A367UAN7</accession>
<organism evidence="1 2">
    <name type="scientific">Thalassospira xianhensis MCCC 1A02616</name>
    <dbReference type="NCBI Taxonomy" id="1177929"/>
    <lineage>
        <taxon>Bacteria</taxon>
        <taxon>Pseudomonadati</taxon>
        <taxon>Pseudomonadota</taxon>
        <taxon>Alphaproteobacteria</taxon>
        <taxon>Rhodospirillales</taxon>
        <taxon>Thalassospiraceae</taxon>
        <taxon>Thalassospira</taxon>
    </lineage>
</organism>
<comment type="caution">
    <text evidence="1">The sequence shown here is derived from an EMBL/GenBank/DDBJ whole genome shotgun (WGS) entry which is preliminary data.</text>
</comment>
<evidence type="ECO:0000313" key="2">
    <source>
        <dbReference type="Proteomes" id="UP000252419"/>
    </source>
</evidence>
<dbReference type="Proteomes" id="UP000252419">
    <property type="component" value="Unassembled WGS sequence"/>
</dbReference>
<evidence type="ECO:0000313" key="1">
    <source>
        <dbReference type="EMBL" id="RCK04092.1"/>
    </source>
</evidence>
<dbReference type="RefSeq" id="WP_114123549.1">
    <property type="nucleotide sequence ID" value="NZ_JPWA01000037.1"/>
</dbReference>
<sequence>MKFSEFFDVDYTDDLPWFDPLLTIDTKLFIDPFLIFQNEFGPFVGAHNELVEYFNEVFEIMASANNVPRLRRKATNLLKFPEMEELMLGYTAFGTRGGGTGTKKAELIAAGIERAINFSIMDSAHFETIQLLQEGIGPDLISDATGNILRHRFADYTESVCKEHGITAIQRSTYVRGKFNTASGRWEQQHYNLPHNPWNKKPILLCPKDYLRPLPTLNPDDYWGFCCDFDSKSLREEFGDDIKRNVKKEIILEKAIKDFSSVESFVRFIEKIGGTPYDMEKDPKGLIKWYNKTKEFALSNPQELSFSSSNTFNKFIFEICEIFKNYIENQGGWQLIYNDNGRPKSEEASQFSFLGIVTHYCRANNIDLSREVNIGRGPVDFKTSQGSEKKALLELKLASNTKFWNGPKKQLKKYLEAENIDYGVFVVIVHTEKELEKIKDLRKIVNEINSNNDFTIDFIVVEAEFKPASASRLI</sequence>
<protein>
    <submittedName>
        <fullName evidence="1">Uncharacterized protein</fullName>
    </submittedName>
</protein>
<dbReference type="AlphaFoldDB" id="A0A367UAN7"/>
<keyword evidence="2" id="KW-1185">Reference proteome</keyword>
<reference evidence="1 2" key="1">
    <citation type="submission" date="2014-07" db="EMBL/GenBank/DDBJ databases">
        <title>Draft genome sequence of Thalassospira xianhensis P-4 (MCCC 1A02616).</title>
        <authorList>
            <person name="Lai Q."/>
            <person name="Shao Z."/>
        </authorList>
    </citation>
    <scope>NUCLEOTIDE SEQUENCE [LARGE SCALE GENOMIC DNA]</scope>
    <source>
        <strain evidence="1 2">MCCC 1A02616</strain>
    </source>
</reference>